<dbReference type="PANTHER" id="PTHR45138:SF9">
    <property type="entry name" value="DIGUANYLATE CYCLASE DGCM-RELATED"/>
    <property type="match status" value="1"/>
</dbReference>
<dbReference type="EC" id="2.7.7.65" evidence="1"/>
<dbReference type="NCBIfam" id="TIGR00254">
    <property type="entry name" value="GGDEF"/>
    <property type="match status" value="1"/>
</dbReference>
<evidence type="ECO:0000256" key="1">
    <source>
        <dbReference type="ARBA" id="ARBA00012528"/>
    </source>
</evidence>
<feature type="domain" description="GGDEF" evidence="5">
    <location>
        <begin position="470"/>
        <end position="603"/>
    </location>
</feature>
<dbReference type="SUPFAM" id="SSF158472">
    <property type="entry name" value="HAMP domain-like"/>
    <property type="match status" value="1"/>
</dbReference>
<dbReference type="Gene3D" id="3.30.450.40">
    <property type="match status" value="1"/>
</dbReference>
<keyword evidence="3" id="KW-1133">Transmembrane helix</keyword>
<keyword evidence="3" id="KW-0472">Membrane</keyword>
<gene>
    <name evidence="6" type="ORF">BES08_23225</name>
</gene>
<dbReference type="PROSITE" id="PS50885">
    <property type="entry name" value="HAMP"/>
    <property type="match status" value="1"/>
</dbReference>
<dbReference type="CDD" id="cd06225">
    <property type="entry name" value="HAMP"/>
    <property type="match status" value="1"/>
</dbReference>
<keyword evidence="6" id="KW-0614">Plasmid</keyword>
<evidence type="ECO:0000259" key="4">
    <source>
        <dbReference type="PROSITE" id="PS50885"/>
    </source>
</evidence>
<dbReference type="KEGG" id="nre:BES08_23225"/>
<dbReference type="OrthoDB" id="9812260at2"/>
<comment type="catalytic activity">
    <reaction evidence="2">
        <text>2 GTP = 3',3'-c-di-GMP + 2 diphosphate</text>
        <dbReference type="Rhea" id="RHEA:24898"/>
        <dbReference type="ChEBI" id="CHEBI:33019"/>
        <dbReference type="ChEBI" id="CHEBI:37565"/>
        <dbReference type="ChEBI" id="CHEBI:58805"/>
        <dbReference type="EC" id="2.7.7.65"/>
    </reaction>
</comment>
<keyword evidence="7" id="KW-1185">Reference proteome</keyword>
<reference evidence="7" key="1">
    <citation type="journal article" date="2017" name="J. Biotechnol.">
        <title>Complete genome sequence of Novosphingobium resinovorum SA1, a versatile xenobiotic-degrading bacterium capable of utilizing sulfanilic acid.</title>
        <authorList>
            <person name="Hegedus B."/>
            <person name="Kos P.B."/>
            <person name="Balint B."/>
            <person name="Maroti G."/>
            <person name="Gan H.M."/>
            <person name="Perei K."/>
            <person name="Rakhely G."/>
        </authorList>
    </citation>
    <scope>NUCLEOTIDE SEQUENCE [LARGE SCALE GENOMIC DNA]</scope>
    <source>
        <strain evidence="7">SA1</strain>
    </source>
</reference>
<dbReference type="PROSITE" id="PS50887">
    <property type="entry name" value="GGDEF"/>
    <property type="match status" value="1"/>
</dbReference>
<dbReference type="GO" id="GO:0052621">
    <property type="term" value="F:diguanylate cyclase activity"/>
    <property type="evidence" value="ECO:0007669"/>
    <property type="project" value="UniProtKB-EC"/>
</dbReference>
<dbReference type="EMBL" id="CP017076">
    <property type="protein sequence ID" value="AOR79697.1"/>
    <property type="molecule type" value="Genomic_DNA"/>
</dbReference>
<evidence type="ECO:0000256" key="2">
    <source>
        <dbReference type="ARBA" id="ARBA00034247"/>
    </source>
</evidence>
<evidence type="ECO:0000256" key="3">
    <source>
        <dbReference type="SAM" id="Phobius"/>
    </source>
</evidence>
<name>A0A1D8AC52_9SPHN</name>
<dbReference type="CDD" id="cd01949">
    <property type="entry name" value="GGDEF"/>
    <property type="match status" value="1"/>
</dbReference>
<feature type="domain" description="HAMP" evidence="4">
    <location>
        <begin position="207"/>
        <end position="260"/>
    </location>
</feature>
<dbReference type="InterPro" id="IPR029016">
    <property type="entry name" value="GAF-like_dom_sf"/>
</dbReference>
<geneLocation type="plasmid" evidence="6 7">
    <name>pSA1</name>
</geneLocation>
<evidence type="ECO:0000259" key="5">
    <source>
        <dbReference type="PROSITE" id="PS50887"/>
    </source>
</evidence>
<dbReference type="InterPro" id="IPR043128">
    <property type="entry name" value="Rev_trsase/Diguanyl_cyclase"/>
</dbReference>
<dbReference type="SUPFAM" id="SSF55781">
    <property type="entry name" value="GAF domain-like"/>
    <property type="match status" value="1"/>
</dbReference>
<dbReference type="InterPro" id="IPR050469">
    <property type="entry name" value="Diguanylate_Cyclase"/>
</dbReference>
<accession>A0A1D8AC52</accession>
<dbReference type="Proteomes" id="UP000094626">
    <property type="component" value="Plasmid pSA1"/>
</dbReference>
<keyword evidence="3" id="KW-0812">Transmembrane</keyword>
<dbReference type="GO" id="GO:0007165">
    <property type="term" value="P:signal transduction"/>
    <property type="evidence" value="ECO:0007669"/>
    <property type="project" value="InterPro"/>
</dbReference>
<feature type="transmembrane region" description="Helical" evidence="3">
    <location>
        <begin position="188"/>
        <end position="205"/>
    </location>
</feature>
<organism evidence="6 7">
    <name type="scientific">Novosphingobium resinovorum</name>
    <dbReference type="NCBI Taxonomy" id="158500"/>
    <lineage>
        <taxon>Bacteria</taxon>
        <taxon>Pseudomonadati</taxon>
        <taxon>Pseudomonadota</taxon>
        <taxon>Alphaproteobacteria</taxon>
        <taxon>Sphingomonadales</taxon>
        <taxon>Sphingomonadaceae</taxon>
        <taxon>Novosphingobium</taxon>
    </lineage>
</organism>
<dbReference type="InterPro" id="IPR003660">
    <property type="entry name" value="HAMP_dom"/>
</dbReference>
<dbReference type="Pfam" id="PF00990">
    <property type="entry name" value="GGDEF"/>
    <property type="match status" value="1"/>
</dbReference>
<protein>
    <recommendedName>
        <fullName evidence="1">diguanylate cyclase</fullName>
        <ecNumber evidence="1">2.7.7.65</ecNumber>
    </recommendedName>
</protein>
<dbReference type="PANTHER" id="PTHR45138">
    <property type="entry name" value="REGULATORY COMPONENTS OF SENSORY TRANSDUCTION SYSTEM"/>
    <property type="match status" value="1"/>
</dbReference>
<sequence>MRIATITNWAYGATVCLTIVAGVTMVMASSADRVERAAVRQRDLFDQLTFEIENDLSELTDQARLAAVTDDPSHAIAYQRTLASLGTVEQRVAKLKDGGANEQELRSLEEGLRWAKTLEDEQQAAIAATRRGDDATARAIVFGPEYERELERVRFLIGRFRYMLDQRSDDSIEQASQASQRLRSVSEAMVAITAALFLLVLGFILKRRILRPVMTLSDVVNRLADQDYTVETPAFSQVDEIGDMAHAIRIFRENGLERQRLERERDADWAVRDLLARMTQRLQGCESVSDLFAVVRLFAPEIAPRLAGRLYTLDNRMDLMVCAAEWRGSHGDGAEGRGPRGTDAAFGPDDCWALRRGQIHAPGGEMLDVPCRHVAPSAARATICVPLTAQGETIGLLVLENLAADHGPDESTGVYIELMSETVGLALANLNLREVLHEKALFDPLTGLRNRHELDDTLRRLVATADASGTPIACLMMDIDHFKRLNDRFGHDAGDLVIRTVAAVFAGGAREDDLALRYGGEEFLMLMPGADEALALERAERIRERVAGLDLTHEGQPIGPVTVSLGMAVYPHHGPIQALITTADAALLRAKEGGRDRVVVATQRSRGGGMPVSVGG</sequence>
<evidence type="ECO:0000313" key="6">
    <source>
        <dbReference type="EMBL" id="AOR79697.1"/>
    </source>
</evidence>
<proteinExistence type="predicted"/>
<dbReference type="SUPFAM" id="SSF55073">
    <property type="entry name" value="Nucleotide cyclase"/>
    <property type="match status" value="1"/>
</dbReference>
<dbReference type="SMART" id="SM00267">
    <property type="entry name" value="GGDEF"/>
    <property type="match status" value="1"/>
</dbReference>
<dbReference type="FunFam" id="3.30.70.270:FF:000001">
    <property type="entry name" value="Diguanylate cyclase domain protein"/>
    <property type="match status" value="1"/>
</dbReference>
<dbReference type="AlphaFoldDB" id="A0A1D8AC52"/>
<dbReference type="GO" id="GO:0016020">
    <property type="term" value="C:membrane"/>
    <property type="evidence" value="ECO:0007669"/>
    <property type="project" value="InterPro"/>
</dbReference>
<dbReference type="RefSeq" id="WP_069709480.1">
    <property type="nucleotide sequence ID" value="NZ_CP017076.1"/>
</dbReference>
<evidence type="ECO:0000313" key="7">
    <source>
        <dbReference type="Proteomes" id="UP000094626"/>
    </source>
</evidence>
<dbReference type="Gene3D" id="6.10.340.10">
    <property type="match status" value="1"/>
</dbReference>
<dbReference type="Pfam" id="PF00672">
    <property type="entry name" value="HAMP"/>
    <property type="match status" value="1"/>
</dbReference>
<dbReference type="Gene3D" id="3.30.70.270">
    <property type="match status" value="1"/>
</dbReference>
<dbReference type="SMART" id="SM00304">
    <property type="entry name" value="HAMP"/>
    <property type="match status" value="1"/>
</dbReference>
<dbReference type="InterPro" id="IPR000160">
    <property type="entry name" value="GGDEF_dom"/>
</dbReference>
<dbReference type="InterPro" id="IPR029787">
    <property type="entry name" value="Nucleotide_cyclase"/>
</dbReference>